<proteinExistence type="predicted"/>
<accession>A0A834F657</accession>
<dbReference type="InterPro" id="IPR000210">
    <property type="entry name" value="BTB/POZ_dom"/>
</dbReference>
<dbReference type="CDD" id="cd18500">
    <property type="entry name" value="BACK_IBtk"/>
    <property type="match status" value="1"/>
</dbReference>
<evidence type="ECO:0000313" key="4">
    <source>
        <dbReference type="EMBL" id="KAF6719522.1"/>
    </source>
</evidence>
<evidence type="ECO:0000313" key="5">
    <source>
        <dbReference type="Proteomes" id="UP000646548"/>
    </source>
</evidence>
<feature type="domain" description="BTB" evidence="3">
    <location>
        <begin position="118"/>
        <end position="175"/>
    </location>
</feature>
<dbReference type="AlphaFoldDB" id="A0A834F657"/>
<keyword evidence="4" id="KW-0418">Kinase</keyword>
<dbReference type="EMBL" id="WKFB01000600">
    <property type="protein sequence ID" value="KAF6719522.1"/>
    <property type="molecule type" value="Genomic_DNA"/>
</dbReference>
<organism evidence="4 5">
    <name type="scientific">Oryzias melastigma</name>
    <name type="common">Marine medaka</name>
    <dbReference type="NCBI Taxonomy" id="30732"/>
    <lineage>
        <taxon>Eukaryota</taxon>
        <taxon>Metazoa</taxon>
        <taxon>Chordata</taxon>
        <taxon>Craniata</taxon>
        <taxon>Vertebrata</taxon>
        <taxon>Euteleostomi</taxon>
        <taxon>Actinopterygii</taxon>
        <taxon>Neopterygii</taxon>
        <taxon>Teleostei</taxon>
        <taxon>Neoteleostei</taxon>
        <taxon>Acanthomorphata</taxon>
        <taxon>Ovalentaria</taxon>
        <taxon>Atherinomorphae</taxon>
        <taxon>Beloniformes</taxon>
        <taxon>Adrianichthyidae</taxon>
        <taxon>Oryziinae</taxon>
        <taxon>Oryzias</taxon>
    </lineage>
</organism>
<dbReference type="GO" id="GO:0005737">
    <property type="term" value="C:cytoplasm"/>
    <property type="evidence" value="ECO:0007669"/>
    <property type="project" value="TreeGrafter"/>
</dbReference>
<dbReference type="Gene3D" id="3.30.710.10">
    <property type="entry name" value="Potassium Channel Kv1.1, Chain A"/>
    <property type="match status" value="2"/>
</dbReference>
<reference evidence="4" key="1">
    <citation type="journal article" name="BMC Genomics">
        <title>Long-read sequencing and de novo genome assembly of marine medaka (Oryzias melastigma).</title>
        <authorList>
            <person name="Liang P."/>
            <person name="Saqib H.S.A."/>
            <person name="Ni X."/>
            <person name="Shen Y."/>
        </authorList>
    </citation>
    <scope>NUCLEOTIDE SEQUENCE</scope>
    <source>
        <strain evidence="4">Bigg-433</strain>
    </source>
</reference>
<dbReference type="SUPFAM" id="SSF54695">
    <property type="entry name" value="POZ domain"/>
    <property type="match status" value="2"/>
</dbReference>
<dbReference type="GO" id="GO:0030292">
    <property type="term" value="F:protein tyrosine kinase inhibitor activity"/>
    <property type="evidence" value="ECO:0007669"/>
    <property type="project" value="TreeGrafter"/>
</dbReference>
<dbReference type="GO" id="GO:0005654">
    <property type="term" value="C:nucleoplasm"/>
    <property type="evidence" value="ECO:0007669"/>
    <property type="project" value="TreeGrafter"/>
</dbReference>
<dbReference type="FunFam" id="3.30.710.10:FF:000105">
    <property type="entry name" value="inhibitor of Bruton tyrosine kinase isoform X1"/>
    <property type="match status" value="1"/>
</dbReference>
<dbReference type="Gene3D" id="1.25.40.420">
    <property type="match status" value="1"/>
</dbReference>
<comment type="caution">
    <text evidence="4">The sequence shown here is derived from an EMBL/GenBank/DDBJ whole genome shotgun (WGS) entry which is preliminary data.</text>
</comment>
<dbReference type="InterPro" id="IPR011333">
    <property type="entry name" value="SKP1/BTB/POZ_sf"/>
</dbReference>
<evidence type="ECO:0000256" key="2">
    <source>
        <dbReference type="SAM" id="MobiDB-lite"/>
    </source>
</evidence>
<protein>
    <submittedName>
        <fullName evidence="4">Inhibitor of Bruton tyrosine kinase</fullName>
    </submittedName>
</protein>
<keyword evidence="1" id="KW-0677">Repeat</keyword>
<sequence>MSDIALSKNGMMFVTPDGEGFSGMWAGEQKKYGEKKDVSVEVCGHSDSGTTYERIRLEKLPFVHRAVGITMDSKGRNFGVLQADPRTSLFEVPSISASTFSQHFQNLLEEADETDNIHDVTLQAGNHTFPAHKYILSMRSDFFRKLFVTDHRGDEEELDKEDSEQEKLISSLQVLGLRDRSALEVYRSLSPSTKEDNNKAKNKGSKAGKKAKGGKGDKAAANEGGANPVKSLQAVAKKLGLGSLSARLDGVKYENGKISVMQKKSSSKPKFYQKKCSYLCDVTLKSEDGKEFPCHKSVLCARLEYFSSMLGSSWMEATSCSALEMPTSSEILQVILEYIYTDESPTIKECQNVEFVCNVLVVADQLLITRLKEMCEVVITENLTLKNAAELLEFATMYNAEQLKLSCLQFISLNMAALLESKALDVLSDEVLVELSAAYRRLIPAMQKRIITPYPDAPDLSLYEEEDLDSAFGTKPDTELDHMQSPPPAVVSPFLGKSAKANSTESLQELLTSDSEGSCMGAGSPRDMQSPVFDTRTEEERLSLRG</sequence>
<evidence type="ECO:0000259" key="3">
    <source>
        <dbReference type="PROSITE" id="PS50097"/>
    </source>
</evidence>
<dbReference type="Pfam" id="PF00651">
    <property type="entry name" value="BTB"/>
    <property type="match status" value="2"/>
</dbReference>
<dbReference type="InterPro" id="IPR051625">
    <property type="entry name" value="Signaling_Regulatory_Domain"/>
</dbReference>
<feature type="compositionally biased region" description="Polar residues" evidence="2">
    <location>
        <begin position="500"/>
        <end position="516"/>
    </location>
</feature>
<feature type="compositionally biased region" description="Basic and acidic residues" evidence="2">
    <location>
        <begin position="535"/>
        <end position="546"/>
    </location>
</feature>
<feature type="compositionally biased region" description="Basic residues" evidence="2">
    <location>
        <begin position="200"/>
        <end position="213"/>
    </location>
</feature>
<feature type="region of interest" description="Disordered" evidence="2">
    <location>
        <begin position="471"/>
        <end position="546"/>
    </location>
</feature>
<dbReference type="PANTHER" id="PTHR22872:SF2">
    <property type="entry name" value="INHIBITOR OF BRUTON TYROSINE KINASE"/>
    <property type="match status" value="1"/>
</dbReference>
<dbReference type="PROSITE" id="PS50097">
    <property type="entry name" value="BTB"/>
    <property type="match status" value="2"/>
</dbReference>
<dbReference type="GO" id="GO:0019901">
    <property type="term" value="F:protein kinase binding"/>
    <property type="evidence" value="ECO:0007669"/>
    <property type="project" value="TreeGrafter"/>
</dbReference>
<gene>
    <name evidence="4" type="ORF">FQA47_004651</name>
</gene>
<evidence type="ECO:0000256" key="1">
    <source>
        <dbReference type="ARBA" id="ARBA00022737"/>
    </source>
</evidence>
<dbReference type="GO" id="GO:0016301">
    <property type="term" value="F:kinase activity"/>
    <property type="evidence" value="ECO:0007669"/>
    <property type="project" value="UniProtKB-KW"/>
</dbReference>
<dbReference type="SMART" id="SM00225">
    <property type="entry name" value="BTB"/>
    <property type="match status" value="2"/>
</dbReference>
<name>A0A834F657_ORYME</name>
<dbReference type="CDD" id="cd18302">
    <property type="entry name" value="BTB2_POZ_IBtk"/>
    <property type="match status" value="1"/>
</dbReference>
<dbReference type="PANTHER" id="PTHR22872">
    <property type="entry name" value="BTK-BINDING PROTEIN-RELATED"/>
    <property type="match status" value="1"/>
</dbReference>
<keyword evidence="4" id="KW-0808">Transferase</keyword>
<dbReference type="Proteomes" id="UP000646548">
    <property type="component" value="Unassembled WGS sequence"/>
</dbReference>
<feature type="domain" description="BTB" evidence="3">
    <location>
        <begin position="280"/>
        <end position="348"/>
    </location>
</feature>
<feature type="region of interest" description="Disordered" evidence="2">
    <location>
        <begin position="188"/>
        <end position="225"/>
    </location>
</feature>